<dbReference type="PANTHER" id="PTHR22942:SF66">
    <property type="entry name" value="RE19845P"/>
    <property type="match status" value="1"/>
</dbReference>
<dbReference type="InterPro" id="IPR020588">
    <property type="entry name" value="RecA_ATP-bd"/>
</dbReference>
<reference evidence="4 5" key="1">
    <citation type="submission" date="2019-07" db="EMBL/GenBank/DDBJ databases">
        <title>Genome assembly of two rare yeast pathogens: Diutina rugosa and Trichomonascus ciferrii.</title>
        <authorList>
            <person name="Mixao V."/>
            <person name="Saus E."/>
            <person name="Hansen A."/>
            <person name="Lass-Flor C."/>
            <person name="Gabaldon T."/>
        </authorList>
    </citation>
    <scope>NUCLEOTIDE SEQUENCE [LARGE SCALE GENOMIC DNA]</scope>
    <source>
        <strain evidence="4 5">CBS 613</strain>
    </source>
</reference>
<dbReference type="EMBL" id="SWFT01000066">
    <property type="protein sequence ID" value="KAA8903745.1"/>
    <property type="molecule type" value="Genomic_DNA"/>
</dbReference>
<evidence type="ECO:0000313" key="4">
    <source>
        <dbReference type="EMBL" id="KAA8903745.1"/>
    </source>
</evidence>
<dbReference type="GO" id="GO:0140664">
    <property type="term" value="F:ATP-dependent DNA damage sensor activity"/>
    <property type="evidence" value="ECO:0007669"/>
    <property type="project" value="InterPro"/>
</dbReference>
<dbReference type="InterPro" id="IPR013632">
    <property type="entry name" value="Rad51_C"/>
</dbReference>
<dbReference type="GO" id="GO:0000150">
    <property type="term" value="F:DNA strand exchange activity"/>
    <property type="evidence" value="ECO:0007669"/>
    <property type="project" value="TreeGrafter"/>
</dbReference>
<dbReference type="InterPro" id="IPR027417">
    <property type="entry name" value="P-loop_NTPase"/>
</dbReference>
<dbReference type="Proteomes" id="UP000449547">
    <property type="component" value="Unassembled WGS sequence"/>
</dbReference>
<evidence type="ECO:0000259" key="3">
    <source>
        <dbReference type="PROSITE" id="PS50162"/>
    </source>
</evidence>
<dbReference type="OrthoDB" id="4090684at2759"/>
<dbReference type="GO" id="GO:0003690">
    <property type="term" value="F:double-stranded DNA binding"/>
    <property type="evidence" value="ECO:0007669"/>
    <property type="project" value="TreeGrafter"/>
</dbReference>
<protein>
    <recommendedName>
        <fullName evidence="3">RecA family profile 1 domain-containing protein</fullName>
    </recommendedName>
</protein>
<dbReference type="GeneID" id="54780908"/>
<dbReference type="GO" id="GO:0042148">
    <property type="term" value="P:DNA strand invasion"/>
    <property type="evidence" value="ECO:0007669"/>
    <property type="project" value="TreeGrafter"/>
</dbReference>
<sequence>MDESYHDAHATLSSKFPALAEQLLLHGKTIADILLADDATLSKQINWSVREIEDYRRVLNGLLTSKPVDVRETVSGDVGGCISTGLPQLDADLGGGIPRGDITEIFGESGSGKSHLMLSIAVNSVLKGDEKCAYICTEKFLETKRLQAMADHFQVNVDNISYIYCANLEAQDHIFTTQLPILLASGDYSAVVIDSISHHWRLDQPFTTNSCLDDKISTLEAQLDEDELAQVASTPTKPKFAFMTAAYERRITKQFLANDTVRQLMKLATEHNVAIVVGNQVADNVNKPVDASQFQGADDPFNYDFISGVASGWTPATLQQFNHVPVDVSIDIHAMDPYRRMVSALGPSWLRWSANRVLVKKSYHVAKTDDELEEEASTVWNVKRSAVVVSSKGICDNTVDPVPFTITATGLAATTATA</sequence>
<feature type="domain" description="RecA family profile 1" evidence="3">
    <location>
        <begin position="78"/>
        <end position="281"/>
    </location>
</feature>
<dbReference type="SUPFAM" id="SSF52540">
    <property type="entry name" value="P-loop containing nucleoside triphosphate hydrolases"/>
    <property type="match status" value="1"/>
</dbReference>
<dbReference type="VEuPathDB" id="FungiDB:DIURU_002257"/>
<dbReference type="Pfam" id="PF08423">
    <property type="entry name" value="Rad51"/>
    <property type="match status" value="1"/>
</dbReference>
<evidence type="ECO:0000256" key="2">
    <source>
        <dbReference type="ARBA" id="ARBA00022840"/>
    </source>
</evidence>
<dbReference type="GO" id="GO:0061982">
    <property type="term" value="P:meiosis I cell cycle process"/>
    <property type="evidence" value="ECO:0007669"/>
    <property type="project" value="UniProtKB-ARBA"/>
</dbReference>
<accession>A0A642UVK2</accession>
<comment type="caution">
    <text evidence="4">The sequence shown here is derived from an EMBL/GenBank/DDBJ whole genome shotgun (WGS) entry which is preliminary data.</text>
</comment>
<dbReference type="GO" id="GO:0000730">
    <property type="term" value="P:DNA recombinase assembly"/>
    <property type="evidence" value="ECO:0007669"/>
    <property type="project" value="TreeGrafter"/>
</dbReference>
<gene>
    <name evidence="4" type="ORF">DIURU_002257</name>
</gene>
<dbReference type="GO" id="GO:0003697">
    <property type="term" value="F:single-stranded DNA binding"/>
    <property type="evidence" value="ECO:0007669"/>
    <property type="project" value="TreeGrafter"/>
</dbReference>
<dbReference type="AlphaFoldDB" id="A0A642UVK2"/>
<dbReference type="GO" id="GO:0006312">
    <property type="term" value="P:mitotic recombination"/>
    <property type="evidence" value="ECO:0007669"/>
    <property type="project" value="TreeGrafter"/>
</dbReference>
<dbReference type="GO" id="GO:0005524">
    <property type="term" value="F:ATP binding"/>
    <property type="evidence" value="ECO:0007669"/>
    <property type="project" value="UniProtKB-KW"/>
</dbReference>
<evidence type="ECO:0000313" key="5">
    <source>
        <dbReference type="Proteomes" id="UP000449547"/>
    </source>
</evidence>
<keyword evidence="1" id="KW-0547">Nucleotide-binding</keyword>
<dbReference type="Gene3D" id="3.40.50.300">
    <property type="entry name" value="P-loop containing nucleotide triphosphate hydrolases"/>
    <property type="match status" value="1"/>
</dbReference>
<dbReference type="PROSITE" id="PS50162">
    <property type="entry name" value="RECA_2"/>
    <property type="match status" value="1"/>
</dbReference>
<evidence type="ECO:0000256" key="1">
    <source>
        <dbReference type="ARBA" id="ARBA00022741"/>
    </source>
</evidence>
<dbReference type="PANTHER" id="PTHR22942">
    <property type="entry name" value="RECA/RAD51/RADA DNA STRAND-PAIRING FAMILY MEMBER"/>
    <property type="match status" value="1"/>
</dbReference>
<organism evidence="4 5">
    <name type="scientific">Diutina rugosa</name>
    <name type="common">Yeast</name>
    <name type="synonym">Candida rugosa</name>
    <dbReference type="NCBI Taxonomy" id="5481"/>
    <lineage>
        <taxon>Eukaryota</taxon>
        <taxon>Fungi</taxon>
        <taxon>Dikarya</taxon>
        <taxon>Ascomycota</taxon>
        <taxon>Saccharomycotina</taxon>
        <taxon>Pichiomycetes</taxon>
        <taxon>Debaryomycetaceae</taxon>
        <taxon>Diutina</taxon>
    </lineage>
</organism>
<keyword evidence="5" id="KW-1185">Reference proteome</keyword>
<proteinExistence type="predicted"/>
<name>A0A642UVK2_DIURU</name>
<keyword evidence="2" id="KW-0067">ATP-binding</keyword>
<dbReference type="RefSeq" id="XP_034012951.1">
    <property type="nucleotide sequence ID" value="XM_034154888.1"/>
</dbReference>